<evidence type="ECO:0000313" key="1">
    <source>
        <dbReference type="EMBL" id="SPL63334.1"/>
    </source>
</evidence>
<gene>
    <name evidence="1" type="ORF">OHAE_3266</name>
</gene>
<accession>A0A2P9HGV9</accession>
<dbReference type="AlphaFoldDB" id="A0A2P9HGV9"/>
<sequence>MHNYEKPGVFRNCFSKFREGYRALLRGRQQSAGMKLMKKIEACAEIK</sequence>
<reference evidence="2" key="1">
    <citation type="submission" date="2017-12" db="EMBL/GenBank/DDBJ databases">
        <authorList>
            <person name="Diaz M."/>
        </authorList>
    </citation>
    <scope>NUCLEOTIDE SEQUENCE [LARGE SCALE GENOMIC DNA]</scope>
    <source>
        <strain evidence="2">FI11154</strain>
    </source>
</reference>
<protein>
    <submittedName>
        <fullName evidence="1">Uncharacterized protein</fullName>
    </submittedName>
</protein>
<proteinExistence type="predicted"/>
<name>A0A2P9HGV9_9HYPH</name>
<dbReference type="Proteomes" id="UP000246073">
    <property type="component" value="Unassembled WGS sequence"/>
</dbReference>
<evidence type="ECO:0000313" key="2">
    <source>
        <dbReference type="Proteomes" id="UP000246073"/>
    </source>
</evidence>
<organism evidence="1 2">
    <name type="scientific">Ochrobactrum soli</name>
    <dbReference type="NCBI Taxonomy" id="2448455"/>
    <lineage>
        <taxon>Bacteria</taxon>
        <taxon>Pseudomonadati</taxon>
        <taxon>Pseudomonadota</taxon>
        <taxon>Alphaproteobacteria</taxon>
        <taxon>Hyphomicrobiales</taxon>
        <taxon>Brucellaceae</taxon>
        <taxon>Brucella/Ochrobactrum group</taxon>
        <taxon>Ochrobactrum</taxon>
    </lineage>
</organism>
<dbReference type="EMBL" id="OOFM01000004">
    <property type="protein sequence ID" value="SPL63334.1"/>
    <property type="molecule type" value="Genomic_DNA"/>
</dbReference>